<evidence type="ECO:0000256" key="3">
    <source>
        <dbReference type="ARBA" id="ARBA00022692"/>
    </source>
</evidence>
<evidence type="ECO:0000256" key="1">
    <source>
        <dbReference type="ARBA" id="ARBA00004370"/>
    </source>
</evidence>
<proteinExistence type="inferred from homology"/>
<dbReference type="InterPro" id="IPR051423">
    <property type="entry name" value="CD225/Dispanin"/>
</dbReference>
<organism evidence="7 8">
    <name type="scientific">Pelobates cultripes</name>
    <name type="common">Western spadefoot toad</name>
    <dbReference type="NCBI Taxonomy" id="61616"/>
    <lineage>
        <taxon>Eukaryota</taxon>
        <taxon>Metazoa</taxon>
        <taxon>Chordata</taxon>
        <taxon>Craniata</taxon>
        <taxon>Vertebrata</taxon>
        <taxon>Euteleostomi</taxon>
        <taxon>Amphibia</taxon>
        <taxon>Batrachia</taxon>
        <taxon>Anura</taxon>
        <taxon>Pelobatoidea</taxon>
        <taxon>Pelobatidae</taxon>
        <taxon>Pelobates</taxon>
    </lineage>
</organism>
<keyword evidence="3 6" id="KW-0812">Transmembrane</keyword>
<dbReference type="Pfam" id="PF04505">
    <property type="entry name" value="CD225"/>
    <property type="match status" value="1"/>
</dbReference>
<evidence type="ECO:0000313" key="7">
    <source>
        <dbReference type="EMBL" id="CAH2318321.1"/>
    </source>
</evidence>
<keyword evidence="8" id="KW-1185">Reference proteome</keyword>
<comment type="subcellular location">
    <subcellularLocation>
        <location evidence="1">Membrane</location>
    </subcellularLocation>
</comment>
<keyword evidence="5 6" id="KW-0472">Membrane</keyword>
<dbReference type="AlphaFoldDB" id="A0AAD1T3D9"/>
<dbReference type="InterPro" id="IPR007593">
    <property type="entry name" value="CD225/Dispanin_fam"/>
</dbReference>
<dbReference type="EMBL" id="OW240921">
    <property type="protein sequence ID" value="CAH2318321.1"/>
    <property type="molecule type" value="Genomic_DNA"/>
</dbReference>
<gene>
    <name evidence="7" type="ORF">PECUL_23A007157</name>
</gene>
<feature type="transmembrane region" description="Helical" evidence="6">
    <location>
        <begin position="72"/>
        <end position="96"/>
    </location>
</feature>
<keyword evidence="7" id="KW-0640">Prion</keyword>
<sequence length="183" mass="20064">MEAGRGFTYLKPSLSNLGNQGESIKSGNNYPLSNQYGQPMSSYNPQQAVPMPTLVKTQPNVMVIPQPTYRDYLGLSIMNLILCCFPVGIAAVVFSCKTRDSLRRGDMISAASDSRTAFSLNMVALGLGIAANIVWVAYVIYVLLIIFIYSSSSHHDNVHNIYNGSSEFNGFNQLNGFTEINGY</sequence>
<dbReference type="PANTHER" id="PTHR14948">
    <property type="entry name" value="NG5"/>
    <property type="match status" value="1"/>
</dbReference>
<protein>
    <submittedName>
        <fullName evidence="7">Major prion -like</fullName>
    </submittedName>
</protein>
<evidence type="ECO:0000256" key="5">
    <source>
        <dbReference type="ARBA" id="ARBA00023136"/>
    </source>
</evidence>
<dbReference type="PANTHER" id="PTHR14948:SF46">
    <property type="entry name" value="DISPANIN SUBFAMILY A MEMBER 2B-LIKE-RELATED"/>
    <property type="match status" value="1"/>
</dbReference>
<evidence type="ECO:0000256" key="2">
    <source>
        <dbReference type="ARBA" id="ARBA00006843"/>
    </source>
</evidence>
<keyword evidence="4 6" id="KW-1133">Transmembrane helix</keyword>
<dbReference type="GO" id="GO:0016020">
    <property type="term" value="C:membrane"/>
    <property type="evidence" value="ECO:0007669"/>
    <property type="project" value="UniProtKB-SubCell"/>
</dbReference>
<keyword evidence="7" id="KW-0034">Amyloid</keyword>
<evidence type="ECO:0000256" key="4">
    <source>
        <dbReference type="ARBA" id="ARBA00022989"/>
    </source>
</evidence>
<accession>A0AAD1T3D9</accession>
<feature type="transmembrane region" description="Helical" evidence="6">
    <location>
        <begin position="117"/>
        <end position="149"/>
    </location>
</feature>
<name>A0AAD1T3D9_PELCU</name>
<dbReference type="Proteomes" id="UP001295444">
    <property type="component" value="Chromosome 10"/>
</dbReference>
<reference evidence="7" key="1">
    <citation type="submission" date="2022-03" db="EMBL/GenBank/DDBJ databases">
        <authorList>
            <person name="Alioto T."/>
            <person name="Alioto T."/>
            <person name="Gomez Garrido J."/>
        </authorList>
    </citation>
    <scope>NUCLEOTIDE SEQUENCE</scope>
</reference>
<evidence type="ECO:0000313" key="8">
    <source>
        <dbReference type="Proteomes" id="UP001295444"/>
    </source>
</evidence>
<comment type="similarity">
    <text evidence="2">Belongs to the CD225/Dispanin family.</text>
</comment>
<evidence type="ECO:0000256" key="6">
    <source>
        <dbReference type="SAM" id="Phobius"/>
    </source>
</evidence>